<dbReference type="PANTHER" id="PTHR18895:SF74">
    <property type="entry name" value="MTRF1L RELEASE FACTOR GLUTAMINE METHYLTRANSFERASE"/>
    <property type="match status" value="1"/>
</dbReference>
<gene>
    <name evidence="5 8" type="primary">prmC</name>
    <name evidence="8" type="ORF">WMO41_05465</name>
</gene>
<dbReference type="InterPro" id="IPR050320">
    <property type="entry name" value="N5-glutamine_MTase"/>
</dbReference>
<dbReference type="InterPro" id="IPR019874">
    <property type="entry name" value="RF_methyltr_PrmC"/>
</dbReference>
<proteinExistence type="inferred from homology"/>
<keyword evidence="2 5" id="KW-0808">Transferase</keyword>
<dbReference type="Pfam" id="PF17827">
    <property type="entry name" value="PrmC_N"/>
    <property type="match status" value="1"/>
</dbReference>
<dbReference type="InterPro" id="IPR029063">
    <property type="entry name" value="SAM-dependent_MTases_sf"/>
</dbReference>
<keyword evidence="9" id="KW-1185">Reference proteome</keyword>
<feature type="binding site" evidence="5">
    <location>
        <position position="193"/>
    </location>
    <ligand>
        <name>S-adenosyl-L-methionine</name>
        <dbReference type="ChEBI" id="CHEBI:59789"/>
    </ligand>
</feature>
<evidence type="ECO:0000256" key="2">
    <source>
        <dbReference type="ARBA" id="ARBA00022679"/>
    </source>
</evidence>
<evidence type="ECO:0000256" key="4">
    <source>
        <dbReference type="ARBA" id="ARBA00048391"/>
    </source>
</evidence>
<dbReference type="InterPro" id="IPR040758">
    <property type="entry name" value="PrmC_N"/>
</dbReference>
<name>A0ABV1HJX2_9FIRM</name>
<evidence type="ECO:0000259" key="6">
    <source>
        <dbReference type="Pfam" id="PF05175"/>
    </source>
</evidence>
<dbReference type="PANTHER" id="PTHR18895">
    <property type="entry name" value="HEMK METHYLTRANSFERASE"/>
    <property type="match status" value="1"/>
</dbReference>
<dbReference type="GO" id="GO:0102559">
    <property type="term" value="F:peptide chain release factor N(5)-glutamine methyltransferase activity"/>
    <property type="evidence" value="ECO:0007669"/>
    <property type="project" value="UniProtKB-EC"/>
</dbReference>
<comment type="caution">
    <text evidence="5">Lacks conserved residue(s) required for the propagation of feature annotation.</text>
</comment>
<evidence type="ECO:0000256" key="5">
    <source>
        <dbReference type="HAMAP-Rule" id="MF_02126"/>
    </source>
</evidence>
<dbReference type="RefSeq" id="WP_349228892.1">
    <property type="nucleotide sequence ID" value="NZ_JBBMFJ010000008.1"/>
</dbReference>
<dbReference type="SUPFAM" id="SSF53335">
    <property type="entry name" value="S-adenosyl-L-methionine-dependent methyltransferases"/>
    <property type="match status" value="1"/>
</dbReference>
<accession>A0ABV1HJX2</accession>
<comment type="caution">
    <text evidence="8">The sequence shown here is derived from an EMBL/GenBank/DDBJ whole genome shotgun (WGS) entry which is preliminary data.</text>
</comment>
<protein>
    <recommendedName>
        <fullName evidence="5">Release factor glutamine methyltransferase</fullName>
        <shortName evidence="5">RF MTase</shortName>
        <ecNumber evidence="5">2.1.1.297</ecNumber>
    </recommendedName>
    <alternativeName>
        <fullName evidence="5">N5-glutamine methyltransferase PrmC</fullName>
    </alternativeName>
    <alternativeName>
        <fullName evidence="5">Protein-(glutamine-N5) MTase PrmC</fullName>
    </alternativeName>
    <alternativeName>
        <fullName evidence="5">Protein-glutamine N-methyltransferase PrmC</fullName>
    </alternativeName>
</protein>
<evidence type="ECO:0000256" key="1">
    <source>
        <dbReference type="ARBA" id="ARBA00022603"/>
    </source>
</evidence>
<feature type="domain" description="Methyltransferase small" evidence="6">
    <location>
        <begin position="106"/>
        <end position="196"/>
    </location>
</feature>
<dbReference type="Gene3D" id="1.10.8.10">
    <property type="entry name" value="DNA helicase RuvA subunit, C-terminal domain"/>
    <property type="match status" value="1"/>
</dbReference>
<dbReference type="CDD" id="cd02440">
    <property type="entry name" value="AdoMet_MTases"/>
    <property type="match status" value="1"/>
</dbReference>
<dbReference type="InterPro" id="IPR004556">
    <property type="entry name" value="HemK-like"/>
</dbReference>
<organism evidence="8 9">
    <name type="scientific">Ventrimonas faecis</name>
    <dbReference type="NCBI Taxonomy" id="3133170"/>
    <lineage>
        <taxon>Bacteria</taxon>
        <taxon>Bacillati</taxon>
        <taxon>Bacillota</taxon>
        <taxon>Clostridia</taxon>
        <taxon>Lachnospirales</taxon>
        <taxon>Lachnospiraceae</taxon>
        <taxon>Ventrimonas</taxon>
    </lineage>
</organism>
<feature type="domain" description="Release factor glutamine methyltransferase N-terminal" evidence="7">
    <location>
        <begin position="5"/>
        <end position="81"/>
    </location>
</feature>
<dbReference type="EMBL" id="JBBMFJ010000008">
    <property type="protein sequence ID" value="MEQ2562611.1"/>
    <property type="molecule type" value="Genomic_DNA"/>
</dbReference>
<dbReference type="HAMAP" id="MF_02126">
    <property type="entry name" value="RF_methyltr_PrmC"/>
    <property type="match status" value="1"/>
</dbReference>
<keyword evidence="3 5" id="KW-0949">S-adenosyl-L-methionine</keyword>
<dbReference type="GO" id="GO:0032259">
    <property type="term" value="P:methylation"/>
    <property type="evidence" value="ECO:0007669"/>
    <property type="project" value="UniProtKB-KW"/>
</dbReference>
<evidence type="ECO:0000313" key="8">
    <source>
        <dbReference type="EMBL" id="MEQ2562611.1"/>
    </source>
</evidence>
<sequence length="288" mass="32098">MTLYDLLNEGSAALLQAGDTDGENDAKLLLFEAFHLDLVHFLMDRLRPLSEQDEQVQEQIRTYRSMITKRASRIPLQQILGSQEFMGLEFYVNEHVLIPRQDTETLVELVLQEQQSTEKKLLDLCTGSGCIAISLAVKGGYESVTATDLSEEALKVAERNAKAHQKEIIFRQGDLFTALPQSEAGTFDIITSNPPYIPTAVIATLEPEVREHEPMMALDGTEDGLKFYRQIAKKAGTWLKPGGVIYLEIGYDQGEAVSGLLREAGFDKVRVVKDLPGKDRVVCGIWPD</sequence>
<dbReference type="NCBIfam" id="TIGR00536">
    <property type="entry name" value="hemK_fam"/>
    <property type="match status" value="1"/>
</dbReference>
<feature type="binding site" evidence="5">
    <location>
        <position position="148"/>
    </location>
    <ligand>
        <name>S-adenosyl-L-methionine</name>
        <dbReference type="ChEBI" id="CHEBI:59789"/>
    </ligand>
</feature>
<evidence type="ECO:0000256" key="3">
    <source>
        <dbReference type="ARBA" id="ARBA00022691"/>
    </source>
</evidence>
<comment type="similarity">
    <text evidence="5">Belongs to the protein N5-glutamine methyltransferase family. PrmC subfamily.</text>
</comment>
<evidence type="ECO:0000259" key="7">
    <source>
        <dbReference type="Pfam" id="PF17827"/>
    </source>
</evidence>
<dbReference type="InterPro" id="IPR007848">
    <property type="entry name" value="Small_mtfrase_dom"/>
</dbReference>
<dbReference type="NCBIfam" id="TIGR03534">
    <property type="entry name" value="RF_mod_PrmC"/>
    <property type="match status" value="1"/>
</dbReference>
<dbReference type="EC" id="2.1.1.297" evidence="5"/>
<evidence type="ECO:0000313" key="9">
    <source>
        <dbReference type="Proteomes" id="UP001437460"/>
    </source>
</evidence>
<keyword evidence="1 5" id="KW-0489">Methyltransferase</keyword>
<comment type="catalytic activity">
    <reaction evidence="4 5">
        <text>L-glutaminyl-[peptide chain release factor] + S-adenosyl-L-methionine = N(5)-methyl-L-glutaminyl-[peptide chain release factor] + S-adenosyl-L-homocysteine + H(+)</text>
        <dbReference type="Rhea" id="RHEA:42896"/>
        <dbReference type="Rhea" id="RHEA-COMP:10271"/>
        <dbReference type="Rhea" id="RHEA-COMP:10272"/>
        <dbReference type="ChEBI" id="CHEBI:15378"/>
        <dbReference type="ChEBI" id="CHEBI:30011"/>
        <dbReference type="ChEBI" id="CHEBI:57856"/>
        <dbReference type="ChEBI" id="CHEBI:59789"/>
        <dbReference type="ChEBI" id="CHEBI:61891"/>
        <dbReference type="EC" id="2.1.1.297"/>
    </reaction>
</comment>
<feature type="binding site" evidence="5">
    <location>
        <begin position="193"/>
        <end position="196"/>
    </location>
    <ligand>
        <name>substrate</name>
    </ligand>
</feature>
<comment type="function">
    <text evidence="5">Methylates the class 1 translation termination release factors RF1/PrfA and RF2/PrfB on the glutamine residue of the universally conserved GGQ motif.</text>
</comment>
<reference evidence="8 9" key="1">
    <citation type="submission" date="2024-03" db="EMBL/GenBank/DDBJ databases">
        <title>Human intestinal bacterial collection.</title>
        <authorList>
            <person name="Pauvert C."/>
            <person name="Hitch T.C.A."/>
            <person name="Clavel T."/>
        </authorList>
    </citation>
    <scope>NUCLEOTIDE SEQUENCE [LARGE SCALE GENOMIC DNA]</scope>
    <source>
        <strain evidence="8 9">CLA-AP-H27</strain>
    </source>
</reference>
<dbReference type="Gene3D" id="3.40.50.150">
    <property type="entry name" value="Vaccinia Virus protein VP39"/>
    <property type="match status" value="1"/>
</dbReference>
<dbReference type="Pfam" id="PF05175">
    <property type="entry name" value="MTS"/>
    <property type="match status" value="1"/>
</dbReference>
<dbReference type="Proteomes" id="UP001437460">
    <property type="component" value="Unassembled WGS sequence"/>
</dbReference>